<gene>
    <name evidence="1" type="ORF">BST97_09595</name>
</gene>
<accession>A0A1W6MKT1</accession>
<dbReference type="STRING" id="331648.BST97_09595"/>
<dbReference type="OrthoDB" id="1524444at2"/>
<dbReference type="PROSITE" id="PS51257">
    <property type="entry name" value="PROKAR_LIPOPROTEIN"/>
    <property type="match status" value="1"/>
</dbReference>
<evidence type="ECO:0000313" key="1">
    <source>
        <dbReference type="EMBL" id="ARN78224.1"/>
    </source>
</evidence>
<dbReference type="RefSeq" id="WP_085767025.1">
    <property type="nucleotide sequence ID" value="NZ_CP019344.1"/>
</dbReference>
<organism evidence="1 2">
    <name type="scientific">Nonlabens spongiae</name>
    <dbReference type="NCBI Taxonomy" id="331648"/>
    <lineage>
        <taxon>Bacteria</taxon>
        <taxon>Pseudomonadati</taxon>
        <taxon>Bacteroidota</taxon>
        <taxon>Flavobacteriia</taxon>
        <taxon>Flavobacteriales</taxon>
        <taxon>Flavobacteriaceae</taxon>
        <taxon>Nonlabens</taxon>
    </lineage>
</organism>
<dbReference type="Proteomes" id="UP000193431">
    <property type="component" value="Chromosome"/>
</dbReference>
<name>A0A1W6MKT1_9FLAO</name>
<dbReference type="AlphaFoldDB" id="A0A1W6MKT1"/>
<sequence>MKKLLLLLLSATVLISCEGDQGPPGPPGRDGLALLPLSFEQTLNFSAPDYENFIFYDDFVNINEVGVNDMTLVYILFDQTTDNQGNPLDVWRLLPQSLYSDFGEYQYNYDATNLDVRVFLDGPASTDFNLLGPADLENQTFRVVILPVDFLNNPNLDVSDYNSVMQVTGLDDSDFTKVE</sequence>
<keyword evidence="2" id="KW-1185">Reference proteome</keyword>
<reference evidence="1 2" key="1">
    <citation type="submission" date="2016-11" db="EMBL/GenBank/DDBJ databases">
        <title>Trade-off between light-utilization and light-protection in marine flavobacteria.</title>
        <authorList>
            <person name="Kumagai Y."/>
        </authorList>
    </citation>
    <scope>NUCLEOTIDE SEQUENCE [LARGE SCALE GENOMIC DNA]</scope>
    <source>
        <strain evidence="1 2">JCM 13191</strain>
    </source>
</reference>
<dbReference type="EMBL" id="CP019344">
    <property type="protein sequence ID" value="ARN78224.1"/>
    <property type="molecule type" value="Genomic_DNA"/>
</dbReference>
<proteinExistence type="predicted"/>
<evidence type="ECO:0000313" key="2">
    <source>
        <dbReference type="Proteomes" id="UP000193431"/>
    </source>
</evidence>
<protein>
    <submittedName>
        <fullName evidence="1">Dihydrolipoamide dehydrogenase</fullName>
    </submittedName>
</protein>